<accession>A0A1Q5U2F4</accession>
<reference evidence="1 2" key="1">
    <citation type="submission" date="2016-09" db="EMBL/GenBank/DDBJ databases">
        <title>Xenorhabdus thuongxuanensis sp. nov. and Xenorhabdus eapokensis sp. nov., isolated from Steinernema species.</title>
        <authorList>
            <person name="Kaempfer P."/>
            <person name="Tobias N.J."/>
            <person name="Phan Ke L."/>
            <person name="Bode H.B."/>
            <person name="Glaeser S.P."/>
        </authorList>
    </citation>
    <scope>NUCLEOTIDE SEQUENCE [LARGE SCALE GENOMIC DNA]</scope>
    <source>
        <strain evidence="1 2">30TX1</strain>
    </source>
</reference>
<organism evidence="1 2">
    <name type="scientific">Xenorhabdus thuongxuanensis</name>
    <dbReference type="NCBI Taxonomy" id="1873484"/>
    <lineage>
        <taxon>Bacteria</taxon>
        <taxon>Pseudomonadati</taxon>
        <taxon>Pseudomonadota</taxon>
        <taxon>Gammaproteobacteria</taxon>
        <taxon>Enterobacterales</taxon>
        <taxon>Morganellaceae</taxon>
        <taxon>Xenorhabdus</taxon>
    </lineage>
</organism>
<keyword evidence="2" id="KW-1185">Reference proteome</keyword>
<evidence type="ECO:0008006" key="3">
    <source>
        <dbReference type="Google" id="ProtNLM"/>
    </source>
</evidence>
<dbReference type="RefSeq" id="WP_074020076.1">
    <property type="nucleotide sequence ID" value="NZ_CAWMWP010000024.1"/>
</dbReference>
<dbReference type="Proteomes" id="UP000186277">
    <property type="component" value="Unassembled WGS sequence"/>
</dbReference>
<sequence length="124" mass="14111">MKLLFSILSVLVISVSGCISTQKPFSMDYKTDSETFHLTKSCIEIFTPEEKNNVIFIKIKRNTNCSKSFNIFWKKSVGKKVSVLFDKKIILKDVYTNAPIKTENGFYQAVDSTLSLKKIVDSLN</sequence>
<protein>
    <recommendedName>
        <fullName evidence="3">Lipoprotein</fullName>
    </recommendedName>
</protein>
<dbReference type="EMBL" id="MKGR01000012">
    <property type="protein sequence ID" value="OKP06652.1"/>
    <property type="molecule type" value="Genomic_DNA"/>
</dbReference>
<dbReference type="PROSITE" id="PS51257">
    <property type="entry name" value="PROKAR_LIPOPROTEIN"/>
    <property type="match status" value="1"/>
</dbReference>
<proteinExistence type="predicted"/>
<dbReference type="OrthoDB" id="6445715at2"/>
<gene>
    <name evidence="1" type="ORF">Xentx_01991</name>
</gene>
<comment type="caution">
    <text evidence="1">The sequence shown here is derived from an EMBL/GenBank/DDBJ whole genome shotgun (WGS) entry which is preliminary data.</text>
</comment>
<dbReference type="AlphaFoldDB" id="A0A1Q5U2F4"/>
<evidence type="ECO:0000313" key="2">
    <source>
        <dbReference type="Proteomes" id="UP000186277"/>
    </source>
</evidence>
<evidence type="ECO:0000313" key="1">
    <source>
        <dbReference type="EMBL" id="OKP06652.1"/>
    </source>
</evidence>
<name>A0A1Q5U2F4_9GAMM</name>